<evidence type="ECO:0000256" key="6">
    <source>
        <dbReference type="ARBA" id="ARBA00005159"/>
    </source>
</evidence>
<dbReference type="GO" id="GO:0008820">
    <property type="term" value="F:cobinamide phosphate guanylyltransferase activity"/>
    <property type="evidence" value="ECO:0007669"/>
    <property type="project" value="UniProtKB-EC"/>
</dbReference>
<dbReference type="Proteomes" id="UP000304148">
    <property type="component" value="Chromosome"/>
</dbReference>
<keyword evidence="12 19" id="KW-0547">Nucleotide-binding</keyword>
<dbReference type="PANTHER" id="PTHR34848:SF1">
    <property type="entry name" value="BIFUNCTIONAL ADENOSYLCOBALAMIN BIOSYNTHESIS PROTEIN COBU"/>
    <property type="match status" value="1"/>
</dbReference>
<dbReference type="UniPathway" id="UPA00148">
    <property type="reaction ID" value="UER00236"/>
</dbReference>
<evidence type="ECO:0000256" key="16">
    <source>
        <dbReference type="ARBA" id="ARBA00029570"/>
    </source>
</evidence>
<evidence type="ECO:0000256" key="15">
    <source>
        <dbReference type="ARBA" id="ARBA00023134"/>
    </source>
</evidence>
<feature type="binding site" evidence="19">
    <location>
        <begin position="35"/>
        <end position="37"/>
    </location>
    <ligand>
        <name>GTP</name>
        <dbReference type="ChEBI" id="CHEBI:37565"/>
    </ligand>
</feature>
<feature type="binding site" evidence="19">
    <location>
        <position position="86"/>
    </location>
    <ligand>
        <name>GTP</name>
        <dbReference type="ChEBI" id="CHEBI:37565"/>
    </ligand>
</feature>
<name>A0A383RGP9_PAEAL</name>
<accession>A0A383RGP9</accession>
<keyword evidence="10" id="KW-0169">Cobalamin biosynthesis</keyword>
<evidence type="ECO:0000256" key="14">
    <source>
        <dbReference type="ARBA" id="ARBA00022840"/>
    </source>
</evidence>
<comment type="catalytic activity">
    <reaction evidence="2">
        <text>adenosylcob(III)inamide phosphate + GTP + H(+) = adenosylcob(III)inamide-GDP + diphosphate</text>
        <dbReference type="Rhea" id="RHEA:22712"/>
        <dbReference type="ChEBI" id="CHEBI:15378"/>
        <dbReference type="ChEBI" id="CHEBI:33019"/>
        <dbReference type="ChEBI" id="CHEBI:37565"/>
        <dbReference type="ChEBI" id="CHEBI:58502"/>
        <dbReference type="ChEBI" id="CHEBI:60487"/>
        <dbReference type="EC" id="2.7.7.62"/>
    </reaction>
</comment>
<organism evidence="20 21">
    <name type="scientific">Paenibacillus alvei</name>
    <name type="common">Bacillus alvei</name>
    <dbReference type="NCBI Taxonomy" id="44250"/>
    <lineage>
        <taxon>Bacteria</taxon>
        <taxon>Bacillati</taxon>
        <taxon>Bacillota</taxon>
        <taxon>Bacilli</taxon>
        <taxon>Bacillales</taxon>
        <taxon>Paenibacillaceae</taxon>
        <taxon>Paenibacillus</taxon>
    </lineage>
</organism>
<evidence type="ECO:0000256" key="4">
    <source>
        <dbReference type="ARBA" id="ARBA00003889"/>
    </source>
</evidence>
<reference evidence="21" key="1">
    <citation type="submission" date="2018-08" db="EMBL/GenBank/DDBJ databases">
        <authorList>
            <person name="Chevrot R."/>
        </authorList>
    </citation>
    <scope>NUCLEOTIDE SEQUENCE [LARGE SCALE GENOMIC DNA]</scope>
</reference>
<dbReference type="InterPro" id="IPR027417">
    <property type="entry name" value="P-loop_NTPase"/>
</dbReference>
<feature type="binding site" evidence="19">
    <location>
        <begin position="9"/>
        <end position="16"/>
    </location>
    <ligand>
        <name>GTP</name>
        <dbReference type="ChEBI" id="CHEBI:37565"/>
    </ligand>
</feature>
<dbReference type="EC" id="2.7.7.62" evidence="9"/>
<comment type="pathway">
    <text evidence="5">Cofactor biosynthesis; adenosylcobalamin biosynthesis; adenosylcobalamin from cob(II)yrinate a,c-diamide: step 6/7.</text>
</comment>
<evidence type="ECO:0000256" key="19">
    <source>
        <dbReference type="PIRSR" id="PIRSR006135-2"/>
    </source>
</evidence>
<dbReference type="EC" id="2.7.1.156" evidence="8"/>
<comment type="function">
    <text evidence="4">Catalyzes ATP-dependent phosphorylation of adenosylcobinamide and addition of GMP to adenosylcobinamide phosphate.</text>
</comment>
<evidence type="ECO:0000256" key="12">
    <source>
        <dbReference type="ARBA" id="ARBA00022741"/>
    </source>
</evidence>
<evidence type="ECO:0000256" key="18">
    <source>
        <dbReference type="PIRSR" id="PIRSR006135-1"/>
    </source>
</evidence>
<dbReference type="AlphaFoldDB" id="A0A383RGP9"/>
<dbReference type="NCBIfam" id="NF004469">
    <property type="entry name" value="PRK05800.1"/>
    <property type="match status" value="1"/>
</dbReference>
<dbReference type="GO" id="GO:0005524">
    <property type="term" value="F:ATP binding"/>
    <property type="evidence" value="ECO:0007669"/>
    <property type="project" value="UniProtKB-KW"/>
</dbReference>
<dbReference type="PIRSF" id="PIRSF006135">
    <property type="entry name" value="CobU"/>
    <property type="match status" value="1"/>
</dbReference>
<keyword evidence="14" id="KW-0067">ATP-binding</keyword>
<comment type="catalytic activity">
    <reaction evidence="3">
        <text>adenosylcob(III)inamide + GTP = adenosylcob(III)inamide phosphate + GDP + H(+)</text>
        <dbReference type="Rhea" id="RHEA:15765"/>
        <dbReference type="ChEBI" id="CHEBI:2480"/>
        <dbReference type="ChEBI" id="CHEBI:15378"/>
        <dbReference type="ChEBI" id="CHEBI:37565"/>
        <dbReference type="ChEBI" id="CHEBI:58189"/>
        <dbReference type="ChEBI" id="CHEBI:58502"/>
        <dbReference type="EC" id="2.7.1.156"/>
    </reaction>
</comment>
<dbReference type="Gene3D" id="3.40.50.300">
    <property type="entry name" value="P-loop containing nucleotide triphosphate hydrolases"/>
    <property type="match status" value="1"/>
</dbReference>
<sequence>MGKIVLVTGGARSGKSTFAERLFMKLSPQGGTYVATAEAHDEEMKERIRLHQASREASGYAWSTVNQSLDLPGWLSEGEQPTVLVDCLTIWLSNELLRAEQEDEERMEAQLECRIRDILHALQGIQQRDGVVVMVTNEVGSGVVPAYKLGRVFRDAAGRLNQRIAALADEVYLVTAGIPIELKSRMVEL</sequence>
<evidence type="ECO:0000256" key="9">
    <source>
        <dbReference type="ARBA" id="ARBA00012523"/>
    </source>
</evidence>
<dbReference type="GO" id="GO:0005525">
    <property type="term" value="F:GTP binding"/>
    <property type="evidence" value="ECO:0007669"/>
    <property type="project" value="UniProtKB-KW"/>
</dbReference>
<evidence type="ECO:0000256" key="2">
    <source>
        <dbReference type="ARBA" id="ARBA00000711"/>
    </source>
</evidence>
<comment type="similarity">
    <text evidence="7">Belongs to the CobU/CobP family.</text>
</comment>
<keyword evidence="11" id="KW-0808">Transferase</keyword>
<dbReference type="PANTHER" id="PTHR34848">
    <property type="match status" value="1"/>
</dbReference>
<evidence type="ECO:0000256" key="7">
    <source>
        <dbReference type="ARBA" id="ARBA00007490"/>
    </source>
</evidence>
<keyword evidence="13" id="KW-0418">Kinase</keyword>
<dbReference type="GO" id="GO:0009236">
    <property type="term" value="P:cobalamin biosynthetic process"/>
    <property type="evidence" value="ECO:0007669"/>
    <property type="project" value="UniProtKB-UniPathway"/>
</dbReference>
<evidence type="ECO:0000256" key="10">
    <source>
        <dbReference type="ARBA" id="ARBA00022573"/>
    </source>
</evidence>
<keyword evidence="15 19" id="KW-0342">GTP-binding</keyword>
<comment type="pathway">
    <text evidence="6">Cofactor biosynthesis; adenosylcobalamin biosynthesis; adenosylcobalamin from cob(II)yrinate a,c-diamide: step 5/7.</text>
</comment>
<evidence type="ECO:0000313" key="21">
    <source>
        <dbReference type="Proteomes" id="UP000304148"/>
    </source>
</evidence>
<comment type="catalytic activity">
    <reaction evidence="1">
        <text>adenosylcob(III)inamide + ATP = adenosylcob(III)inamide phosphate + ADP + H(+)</text>
        <dbReference type="Rhea" id="RHEA:15769"/>
        <dbReference type="ChEBI" id="CHEBI:2480"/>
        <dbReference type="ChEBI" id="CHEBI:15378"/>
        <dbReference type="ChEBI" id="CHEBI:30616"/>
        <dbReference type="ChEBI" id="CHEBI:58502"/>
        <dbReference type="ChEBI" id="CHEBI:456216"/>
        <dbReference type="EC" id="2.7.1.156"/>
    </reaction>
</comment>
<dbReference type="Pfam" id="PF02283">
    <property type="entry name" value="CobU"/>
    <property type="match status" value="1"/>
</dbReference>
<evidence type="ECO:0000256" key="1">
    <source>
        <dbReference type="ARBA" id="ARBA00000312"/>
    </source>
</evidence>
<feature type="active site" description="GMP-histidine intermediate" evidence="18">
    <location>
        <position position="51"/>
    </location>
</feature>
<dbReference type="EMBL" id="LS992241">
    <property type="protein sequence ID" value="SYX85762.1"/>
    <property type="molecule type" value="Genomic_DNA"/>
</dbReference>
<proteinExistence type="inferred from homology"/>
<dbReference type="RefSeq" id="WP_138187642.1">
    <property type="nucleotide sequence ID" value="NZ_LS992241.1"/>
</dbReference>
<dbReference type="InterPro" id="IPR003203">
    <property type="entry name" value="CobU/CobP"/>
</dbReference>
<gene>
    <name evidence="20" type="primary">cobP</name>
    <name evidence="20" type="ORF">PBLR_14184</name>
</gene>
<dbReference type="SUPFAM" id="SSF52540">
    <property type="entry name" value="P-loop containing nucleoside triphosphate hydrolases"/>
    <property type="match status" value="1"/>
</dbReference>
<evidence type="ECO:0000256" key="5">
    <source>
        <dbReference type="ARBA" id="ARBA00004692"/>
    </source>
</evidence>
<dbReference type="GO" id="GO:0043752">
    <property type="term" value="F:adenosylcobinamide kinase activity"/>
    <property type="evidence" value="ECO:0007669"/>
    <property type="project" value="UniProtKB-EC"/>
</dbReference>
<evidence type="ECO:0000313" key="20">
    <source>
        <dbReference type="EMBL" id="SYX85762.1"/>
    </source>
</evidence>
<evidence type="ECO:0000256" key="13">
    <source>
        <dbReference type="ARBA" id="ARBA00022777"/>
    </source>
</evidence>
<evidence type="ECO:0000256" key="8">
    <source>
        <dbReference type="ARBA" id="ARBA00012016"/>
    </source>
</evidence>
<protein>
    <recommendedName>
        <fullName evidence="16">Adenosylcobinamide kinase</fullName>
        <ecNumber evidence="8">2.7.1.156</ecNumber>
        <ecNumber evidence="9">2.7.7.62</ecNumber>
    </recommendedName>
    <alternativeName>
        <fullName evidence="17">Adenosylcobinamide-phosphate guanylyltransferase</fullName>
    </alternativeName>
</protein>
<dbReference type="CDD" id="cd00544">
    <property type="entry name" value="CobU"/>
    <property type="match status" value="1"/>
</dbReference>
<evidence type="ECO:0000256" key="11">
    <source>
        <dbReference type="ARBA" id="ARBA00022679"/>
    </source>
</evidence>
<evidence type="ECO:0000256" key="17">
    <source>
        <dbReference type="ARBA" id="ARBA00030571"/>
    </source>
</evidence>
<evidence type="ECO:0000256" key="3">
    <source>
        <dbReference type="ARBA" id="ARBA00001522"/>
    </source>
</evidence>